<feature type="compositionally biased region" description="Basic and acidic residues" evidence="1">
    <location>
        <begin position="167"/>
        <end position="186"/>
    </location>
</feature>
<name>A0A6A5K2F6_9PLEO</name>
<organism evidence="2 3">
    <name type="scientific">Decorospora gaudefroyi</name>
    <dbReference type="NCBI Taxonomy" id="184978"/>
    <lineage>
        <taxon>Eukaryota</taxon>
        <taxon>Fungi</taxon>
        <taxon>Dikarya</taxon>
        <taxon>Ascomycota</taxon>
        <taxon>Pezizomycotina</taxon>
        <taxon>Dothideomycetes</taxon>
        <taxon>Pleosporomycetidae</taxon>
        <taxon>Pleosporales</taxon>
        <taxon>Pleosporineae</taxon>
        <taxon>Pleosporaceae</taxon>
        <taxon>Decorospora</taxon>
    </lineage>
</organism>
<feature type="region of interest" description="Disordered" evidence="1">
    <location>
        <begin position="281"/>
        <end position="333"/>
    </location>
</feature>
<feature type="compositionally biased region" description="Basic and acidic residues" evidence="1">
    <location>
        <begin position="1128"/>
        <end position="1137"/>
    </location>
</feature>
<dbReference type="AlphaFoldDB" id="A0A6A5K2F6"/>
<feature type="region of interest" description="Disordered" evidence="1">
    <location>
        <begin position="1128"/>
        <end position="1211"/>
    </location>
</feature>
<dbReference type="EMBL" id="ML975352">
    <property type="protein sequence ID" value="KAF1831855.1"/>
    <property type="molecule type" value="Genomic_DNA"/>
</dbReference>
<feature type="compositionally biased region" description="Basic and acidic residues" evidence="1">
    <location>
        <begin position="1185"/>
        <end position="1195"/>
    </location>
</feature>
<evidence type="ECO:0000313" key="2">
    <source>
        <dbReference type="EMBL" id="KAF1831855.1"/>
    </source>
</evidence>
<sequence>MVSPLSSQDENAAFLEACTYRRTPEQEQRVWESLGLRGDSSSARNPQFPYAKYTELHEEIKQIAESFRSSYSGDLEQLKSDLAQETIFSEEVSALGKQYGAKIWGRLEDGEIRSSAQSQGRGIEEYDWDVKGDRERILFYIRCWIISVVVMEFPPLPRSFTGKRRSQRNETPEKKYSKNGDEHLSDDSASSDAAEVPRMLRSPGPHTEVTLGTRGKGPSFNASARADTTVEGKRDEKTTSTKRKAQGVHERMPSGKQPKPSRGERDIPVHLREQRQDANPLLRSPTAPLNLGHSLFGKKRQSKSMHERDPAYMPREATAETETVVDGEEVSPREVDSVIQSAIALASEDSMAYEYQNHSIAGPSGTYRNPFRQDSVIPTDTQTQTNTVAVKTGPNEGQAVLGKNVSGGALSHAITPSLILHKSGSESWQQREYRHEICKLLIAYLIGIPPFSSESYDIEAEERMNQLLNELWVNDSEALLTTAGDNAARLQIALESWMSMRHRLSEFRSVTGYFGRPGEQWQEYLRGMDDVPRAQAMIAYVDLQGLVGRAGERRYVTDTFDDDLATVFYILTNVDGLIGRETFNGIRKYNAALLEWFRDAGMDPFRYRKAYEAMVHTTQLIEERLHRDVEINAEIAAQDEVPQAAFQEHDPDSMDWTPTESTTPPPECGPPPALSKKLRHLLPGGGEGDLQVEDRGENAVLLHKLKEGKIMDECIDKLVRDMPDVLNHQNSLSFTPSTIEVPKDFGLQLSISINHHLAQIADRKALEKYRRLLGHHKDASKKKAIRLGFDPVDLIKKQAVAFADQGPAPACTLDNNIHPIFRLENWHGCSDGIYAVLTPALQLATLLLTSRATAHFWHTLVFGKREPCEKTSAAYGQPCFRIREDVGWSEERHTTFKNFLDNQIDTVHFYFHHDPLPPETAYASMGLVKDYKNGLMRKINHKCHTSRICLHSDFYTTAKKLSILRYREPAMVLRYNMFLATCLAHEVAHFCEVSGPHHEHPLLSEPEVFFGDNMWTESGIAFEIKVFGGRIHPLSSRIDCKFGLACLDYPLKELYDKDDNVLFALPMDYILKLQQKETWEQDFSGTGPDVFFVPRTGGRSIEINGTNLMIWEDESDADISDHIDNQETEWKRMDDGSIAKNPKSSNRKPQRQVPRWGPYNGHKRKGTVEGGAPCISKEIAEIQGGEEKEEQKLEPPEDTEAGKGGSDQDMI</sequence>
<keyword evidence="3" id="KW-1185">Reference proteome</keyword>
<protein>
    <submittedName>
        <fullName evidence="2">Uncharacterized protein</fullName>
    </submittedName>
</protein>
<reference evidence="2" key="1">
    <citation type="submission" date="2020-01" db="EMBL/GenBank/DDBJ databases">
        <authorList>
            <consortium name="DOE Joint Genome Institute"/>
            <person name="Haridas S."/>
            <person name="Albert R."/>
            <person name="Binder M."/>
            <person name="Bloem J."/>
            <person name="Labutti K."/>
            <person name="Salamov A."/>
            <person name="Andreopoulos B."/>
            <person name="Baker S.E."/>
            <person name="Barry K."/>
            <person name="Bills G."/>
            <person name="Bluhm B.H."/>
            <person name="Cannon C."/>
            <person name="Castanera R."/>
            <person name="Culley D.E."/>
            <person name="Daum C."/>
            <person name="Ezra D."/>
            <person name="Gonzalez J.B."/>
            <person name="Henrissat B."/>
            <person name="Kuo A."/>
            <person name="Liang C."/>
            <person name="Lipzen A."/>
            <person name="Lutzoni F."/>
            <person name="Magnuson J."/>
            <person name="Mondo S."/>
            <person name="Nolan M."/>
            <person name="Ohm R."/>
            <person name="Pangilinan J."/>
            <person name="Park H.-J."/>
            <person name="Ramirez L."/>
            <person name="Alfaro M."/>
            <person name="Sun H."/>
            <person name="Tritt A."/>
            <person name="Yoshinaga Y."/>
            <person name="Zwiers L.-H."/>
            <person name="Turgeon B.G."/>
            <person name="Goodwin S.B."/>
            <person name="Spatafora J.W."/>
            <person name="Crous P.W."/>
            <person name="Grigoriev I.V."/>
        </authorList>
    </citation>
    <scope>NUCLEOTIDE SEQUENCE</scope>
    <source>
        <strain evidence="2">P77</strain>
    </source>
</reference>
<accession>A0A6A5K2F6</accession>
<proteinExistence type="predicted"/>
<dbReference type="OrthoDB" id="10254945at2759"/>
<feature type="region of interest" description="Disordered" evidence="1">
    <location>
        <begin position="641"/>
        <end position="675"/>
    </location>
</feature>
<feature type="compositionally biased region" description="Basic and acidic residues" evidence="1">
    <location>
        <begin position="228"/>
        <end position="239"/>
    </location>
</feature>
<evidence type="ECO:0000313" key="3">
    <source>
        <dbReference type="Proteomes" id="UP000800040"/>
    </source>
</evidence>
<feature type="compositionally biased region" description="Pro residues" evidence="1">
    <location>
        <begin position="663"/>
        <end position="673"/>
    </location>
</feature>
<dbReference type="Proteomes" id="UP000800040">
    <property type="component" value="Unassembled WGS sequence"/>
</dbReference>
<evidence type="ECO:0000256" key="1">
    <source>
        <dbReference type="SAM" id="MobiDB-lite"/>
    </source>
</evidence>
<gene>
    <name evidence="2" type="ORF">BDW02DRAFT_600428</name>
</gene>
<feature type="region of interest" description="Disordered" evidence="1">
    <location>
        <begin position="157"/>
        <end position="265"/>
    </location>
</feature>